<dbReference type="InterPro" id="IPR009936">
    <property type="entry name" value="DUF1468"/>
</dbReference>
<evidence type="ECO:0000313" key="3">
    <source>
        <dbReference type="EMBL" id="AZN72523.1"/>
    </source>
</evidence>
<dbReference type="KEGG" id="abaw:D5400_15710"/>
<dbReference type="OrthoDB" id="5186924at2"/>
<protein>
    <submittedName>
        <fullName evidence="3">Tripartite tricarboxylate transporter TctB family protein</fullName>
    </submittedName>
</protein>
<dbReference type="Pfam" id="PF07331">
    <property type="entry name" value="TctB"/>
    <property type="match status" value="1"/>
</dbReference>
<keyword evidence="1" id="KW-0812">Transmembrane</keyword>
<proteinExistence type="predicted"/>
<accession>A0A3S9B6H9</accession>
<dbReference type="EMBL" id="CP032509">
    <property type="protein sequence ID" value="AZN72523.1"/>
    <property type="molecule type" value="Genomic_DNA"/>
</dbReference>
<name>A0A3S9B6H9_9HYPH</name>
<feature type="transmembrane region" description="Helical" evidence="1">
    <location>
        <begin position="12"/>
        <end position="30"/>
    </location>
</feature>
<evidence type="ECO:0000313" key="4">
    <source>
        <dbReference type="Proteomes" id="UP000268192"/>
    </source>
</evidence>
<feature type="transmembrane region" description="Helical" evidence="1">
    <location>
        <begin position="42"/>
        <end position="60"/>
    </location>
</feature>
<organism evidence="3 4">
    <name type="scientific">Georhizobium profundi</name>
    <dbReference type="NCBI Taxonomy" id="2341112"/>
    <lineage>
        <taxon>Bacteria</taxon>
        <taxon>Pseudomonadati</taxon>
        <taxon>Pseudomonadota</taxon>
        <taxon>Alphaproteobacteria</taxon>
        <taxon>Hyphomicrobiales</taxon>
        <taxon>Rhizobiaceae</taxon>
        <taxon>Georhizobium</taxon>
    </lineage>
</organism>
<sequence length="154" mass="16097">MGNQKSFNDIASGLIFIGIGIAFGYAASGYQIGTALRMGPGYFPLVLAGLMCILGIAIVVKGMARDAQPSEFGIVPWRGMVLLLGAIAFFGFTIRGLGLVPSLFVALLMASLASRRNTLLSALVLATSITALCVAIFIYGLSVPIALFGPWLPL</sequence>
<dbReference type="Proteomes" id="UP000268192">
    <property type="component" value="Chromosome"/>
</dbReference>
<evidence type="ECO:0000256" key="1">
    <source>
        <dbReference type="SAM" id="Phobius"/>
    </source>
</evidence>
<feature type="domain" description="DUF1468" evidence="2">
    <location>
        <begin position="11"/>
        <end position="144"/>
    </location>
</feature>
<keyword evidence="1" id="KW-0472">Membrane</keyword>
<keyword evidence="1" id="KW-1133">Transmembrane helix</keyword>
<feature type="transmembrane region" description="Helical" evidence="1">
    <location>
        <begin position="122"/>
        <end position="148"/>
    </location>
</feature>
<reference evidence="3 4" key="1">
    <citation type="submission" date="2018-09" db="EMBL/GenBank/DDBJ databases">
        <title>Marinorhizobium profundi gen. nov., sp. nov., isolated from a deep-sea sediment sample from the New Britain Trench and proposal of Marinorhizobiaceae fam. nov. in the order Rhizobiales of the class Alphaproteobacteria.</title>
        <authorList>
            <person name="Cao J."/>
        </authorList>
    </citation>
    <scope>NUCLEOTIDE SEQUENCE [LARGE SCALE GENOMIC DNA]</scope>
    <source>
        <strain evidence="3 4">WS11</strain>
    </source>
</reference>
<keyword evidence="4" id="KW-1185">Reference proteome</keyword>
<gene>
    <name evidence="3" type="ORF">D5400_15710</name>
</gene>
<dbReference type="AlphaFoldDB" id="A0A3S9B6H9"/>
<evidence type="ECO:0000259" key="2">
    <source>
        <dbReference type="Pfam" id="PF07331"/>
    </source>
</evidence>
<feature type="transmembrane region" description="Helical" evidence="1">
    <location>
        <begin position="80"/>
        <end position="110"/>
    </location>
</feature>